<evidence type="ECO:0000256" key="6">
    <source>
        <dbReference type="ARBA" id="ARBA00022692"/>
    </source>
</evidence>
<keyword evidence="5" id="KW-0808">Transferase</keyword>
<dbReference type="RefSeq" id="WP_343945054.1">
    <property type="nucleotide sequence ID" value="NZ_BAAAHP010000194.1"/>
</dbReference>
<dbReference type="Gene3D" id="3.30.565.10">
    <property type="entry name" value="Histidine kinase-like ATPase, C-terminal domain"/>
    <property type="match status" value="1"/>
</dbReference>
<dbReference type="EMBL" id="BAAAHP010000194">
    <property type="protein sequence ID" value="GAA0898189.1"/>
    <property type="molecule type" value="Genomic_DNA"/>
</dbReference>
<dbReference type="InterPro" id="IPR036890">
    <property type="entry name" value="HATPase_C_sf"/>
</dbReference>
<dbReference type="Pfam" id="PF00672">
    <property type="entry name" value="HAMP"/>
    <property type="match status" value="1"/>
</dbReference>
<dbReference type="PROSITE" id="PS50109">
    <property type="entry name" value="HIS_KIN"/>
    <property type="match status" value="1"/>
</dbReference>
<dbReference type="InterPro" id="IPR050428">
    <property type="entry name" value="TCS_sensor_his_kinase"/>
</dbReference>
<evidence type="ECO:0000256" key="11">
    <source>
        <dbReference type="SAM" id="Phobius"/>
    </source>
</evidence>
<dbReference type="Gene3D" id="1.10.287.130">
    <property type="match status" value="1"/>
</dbReference>
<dbReference type="PANTHER" id="PTHR45436">
    <property type="entry name" value="SENSOR HISTIDINE KINASE YKOH"/>
    <property type="match status" value="1"/>
</dbReference>
<evidence type="ECO:0000256" key="7">
    <source>
        <dbReference type="ARBA" id="ARBA00022777"/>
    </source>
</evidence>
<dbReference type="InterPro" id="IPR003660">
    <property type="entry name" value="HAMP_dom"/>
</dbReference>
<keyword evidence="9" id="KW-0902">Two-component regulatory system</keyword>
<dbReference type="InterPro" id="IPR036097">
    <property type="entry name" value="HisK_dim/P_sf"/>
</dbReference>
<dbReference type="SUPFAM" id="SSF55874">
    <property type="entry name" value="ATPase domain of HSP90 chaperone/DNA topoisomerase II/histidine kinase"/>
    <property type="match status" value="1"/>
</dbReference>
<proteinExistence type="predicted"/>
<dbReference type="EC" id="2.7.13.3" evidence="3"/>
<feature type="domain" description="HAMP" evidence="13">
    <location>
        <begin position="154"/>
        <end position="207"/>
    </location>
</feature>
<dbReference type="SMART" id="SM00387">
    <property type="entry name" value="HATPase_c"/>
    <property type="match status" value="1"/>
</dbReference>
<keyword evidence="7" id="KW-0418">Kinase</keyword>
<evidence type="ECO:0000256" key="8">
    <source>
        <dbReference type="ARBA" id="ARBA00022989"/>
    </source>
</evidence>
<dbReference type="SMART" id="SM00304">
    <property type="entry name" value="HAMP"/>
    <property type="match status" value="1"/>
</dbReference>
<feature type="domain" description="Histidine kinase" evidence="12">
    <location>
        <begin position="215"/>
        <end position="416"/>
    </location>
</feature>
<dbReference type="InterPro" id="IPR003594">
    <property type="entry name" value="HATPase_dom"/>
</dbReference>
<reference evidence="15" key="1">
    <citation type="journal article" date="2019" name="Int. J. Syst. Evol. Microbiol.">
        <title>The Global Catalogue of Microorganisms (GCM) 10K type strain sequencing project: providing services to taxonomists for standard genome sequencing and annotation.</title>
        <authorList>
            <consortium name="The Broad Institute Genomics Platform"/>
            <consortium name="The Broad Institute Genome Sequencing Center for Infectious Disease"/>
            <person name="Wu L."/>
            <person name="Ma J."/>
        </authorList>
    </citation>
    <scope>NUCLEOTIDE SEQUENCE [LARGE SCALE GENOMIC DNA]</scope>
    <source>
        <strain evidence="15">JCM 11117</strain>
    </source>
</reference>
<keyword evidence="15" id="KW-1185">Reference proteome</keyword>
<dbReference type="InterPro" id="IPR004358">
    <property type="entry name" value="Sig_transdc_His_kin-like_C"/>
</dbReference>
<feature type="transmembrane region" description="Helical" evidence="11">
    <location>
        <begin position="137"/>
        <end position="158"/>
    </location>
</feature>
<evidence type="ECO:0000256" key="4">
    <source>
        <dbReference type="ARBA" id="ARBA00022553"/>
    </source>
</evidence>
<evidence type="ECO:0000256" key="10">
    <source>
        <dbReference type="ARBA" id="ARBA00023136"/>
    </source>
</evidence>
<evidence type="ECO:0000256" key="2">
    <source>
        <dbReference type="ARBA" id="ARBA00004236"/>
    </source>
</evidence>
<dbReference type="InterPro" id="IPR005467">
    <property type="entry name" value="His_kinase_dom"/>
</dbReference>
<evidence type="ECO:0000256" key="3">
    <source>
        <dbReference type="ARBA" id="ARBA00012438"/>
    </source>
</evidence>
<comment type="catalytic activity">
    <reaction evidence="1">
        <text>ATP + protein L-histidine = ADP + protein N-phospho-L-histidine.</text>
        <dbReference type="EC" id="2.7.13.3"/>
    </reaction>
</comment>
<keyword evidence="10 11" id="KW-0472">Membrane</keyword>
<dbReference type="CDD" id="cd00082">
    <property type="entry name" value="HisKA"/>
    <property type="match status" value="1"/>
</dbReference>
<dbReference type="Proteomes" id="UP001499967">
    <property type="component" value="Unassembled WGS sequence"/>
</dbReference>
<dbReference type="SMART" id="SM00388">
    <property type="entry name" value="HisKA"/>
    <property type="match status" value="1"/>
</dbReference>
<evidence type="ECO:0000256" key="1">
    <source>
        <dbReference type="ARBA" id="ARBA00000085"/>
    </source>
</evidence>
<dbReference type="Pfam" id="PF02518">
    <property type="entry name" value="HATPase_c"/>
    <property type="match status" value="1"/>
</dbReference>
<dbReference type="SUPFAM" id="SSF47384">
    <property type="entry name" value="Homodimeric domain of signal transducing histidine kinase"/>
    <property type="match status" value="1"/>
</dbReference>
<keyword evidence="4" id="KW-0597">Phosphoprotein</keyword>
<dbReference type="InterPro" id="IPR003661">
    <property type="entry name" value="HisK_dim/P_dom"/>
</dbReference>
<comment type="caution">
    <text evidence="14">The sequence shown here is derived from an EMBL/GenBank/DDBJ whole genome shotgun (WGS) entry which is preliminary data.</text>
</comment>
<sequence>MRARPRTSVRLRATLAATAVVAVALGVASAVLTGVLAGSLAESAALEAERRAAVTAELLSVPAEPAKPVLIRTVAPDVVVRPAVPEPSAPAFAPTERFAVASLPVRTADGEVLVQARASLHPAATALQTLQAVLLPGIPALLLLVAALTWIAMGRALAPVSAIRRELADITATDLHRRVPVPDARDEVRLLAETTNRTLDRLEQAVGRHRRFVADAAHELRSPLAVLRTRLEIAPPQPLTTEALADVERIQRLTTDLLLLARLDAGEPPEHEEVDLGQVAAEEATRARPRTDVRVDLAIDADIVVRGAADGLRRLVANLVDNAVRHAAATVTVHLRVQDGAAVLEVEDDGPGIPTDQHEAVFDRFTRLDEARDRDAGGAGLGLAIARDIAVHHGGTLAVAGGPPGALLRARMPLRP</sequence>
<gene>
    <name evidence="14" type="ORF">GCM10009559_60130</name>
</gene>
<comment type="subcellular location">
    <subcellularLocation>
        <location evidence="2">Cell membrane</location>
    </subcellularLocation>
</comment>
<protein>
    <recommendedName>
        <fullName evidence="3">histidine kinase</fullName>
        <ecNumber evidence="3">2.7.13.3</ecNumber>
    </recommendedName>
</protein>
<dbReference type="CDD" id="cd00075">
    <property type="entry name" value="HATPase"/>
    <property type="match status" value="1"/>
</dbReference>
<evidence type="ECO:0000313" key="14">
    <source>
        <dbReference type="EMBL" id="GAA0898189.1"/>
    </source>
</evidence>
<evidence type="ECO:0000256" key="9">
    <source>
        <dbReference type="ARBA" id="ARBA00023012"/>
    </source>
</evidence>
<dbReference type="PANTHER" id="PTHR45436:SF5">
    <property type="entry name" value="SENSOR HISTIDINE KINASE TRCS"/>
    <property type="match status" value="1"/>
</dbReference>
<dbReference type="CDD" id="cd06225">
    <property type="entry name" value="HAMP"/>
    <property type="match status" value="1"/>
</dbReference>
<evidence type="ECO:0000259" key="13">
    <source>
        <dbReference type="PROSITE" id="PS50885"/>
    </source>
</evidence>
<dbReference type="PRINTS" id="PR00344">
    <property type="entry name" value="BCTRLSENSOR"/>
</dbReference>
<evidence type="ECO:0000256" key="5">
    <source>
        <dbReference type="ARBA" id="ARBA00022679"/>
    </source>
</evidence>
<name>A0ABP3YLN4_9PSEU</name>
<evidence type="ECO:0000259" key="12">
    <source>
        <dbReference type="PROSITE" id="PS50109"/>
    </source>
</evidence>
<keyword evidence="8 11" id="KW-1133">Transmembrane helix</keyword>
<evidence type="ECO:0000313" key="15">
    <source>
        <dbReference type="Proteomes" id="UP001499967"/>
    </source>
</evidence>
<dbReference type="PROSITE" id="PS50885">
    <property type="entry name" value="HAMP"/>
    <property type="match status" value="1"/>
</dbReference>
<accession>A0ABP3YLN4</accession>
<keyword evidence="6 11" id="KW-0812">Transmembrane</keyword>
<dbReference type="Pfam" id="PF00512">
    <property type="entry name" value="HisKA"/>
    <property type="match status" value="1"/>
</dbReference>
<organism evidence="14 15">
    <name type="scientific">Pseudonocardia zijingensis</name>
    <dbReference type="NCBI Taxonomy" id="153376"/>
    <lineage>
        <taxon>Bacteria</taxon>
        <taxon>Bacillati</taxon>
        <taxon>Actinomycetota</taxon>
        <taxon>Actinomycetes</taxon>
        <taxon>Pseudonocardiales</taxon>
        <taxon>Pseudonocardiaceae</taxon>
        <taxon>Pseudonocardia</taxon>
    </lineage>
</organism>